<protein>
    <submittedName>
        <fullName evidence="1">Uncharacterized protein</fullName>
    </submittedName>
</protein>
<gene>
    <name evidence="1" type="ORF">CDL15_Pgr024304</name>
</gene>
<dbReference type="AlphaFoldDB" id="A0A218XY32"/>
<evidence type="ECO:0000313" key="2">
    <source>
        <dbReference type="Proteomes" id="UP000197138"/>
    </source>
</evidence>
<sequence length="168" mass="19012">MLLTATSSPKDFPYTIWFGRLKPLDQLVLLFQTLQVPDGNPTRRREGRTWSPLLIFFTLSRSNFLQIEQTLPSSDSVVFFLQPPQVFWWLFFGEKPDSRFVLLPHSAARSVARLLCSAQLKVALVLVCSAARSCTGSAVFWSPKSRLSDSVLKLPQPAIGFLSRRQLL</sequence>
<name>A0A218XY32_PUNGR</name>
<comment type="caution">
    <text evidence="1">The sequence shown here is derived from an EMBL/GenBank/DDBJ whole genome shotgun (WGS) entry which is preliminary data.</text>
</comment>
<evidence type="ECO:0000313" key="1">
    <source>
        <dbReference type="EMBL" id="OWM89556.1"/>
    </source>
</evidence>
<dbReference type="EMBL" id="MTKT01000666">
    <property type="protein sequence ID" value="OWM89556.1"/>
    <property type="molecule type" value="Genomic_DNA"/>
</dbReference>
<reference evidence="2" key="1">
    <citation type="journal article" date="2017" name="Plant J.">
        <title>The pomegranate (Punica granatum L.) genome and the genomics of punicalagin biosynthesis.</title>
        <authorList>
            <person name="Qin G."/>
            <person name="Xu C."/>
            <person name="Ming R."/>
            <person name="Tang H."/>
            <person name="Guyot R."/>
            <person name="Kramer E.M."/>
            <person name="Hu Y."/>
            <person name="Yi X."/>
            <person name="Qi Y."/>
            <person name="Xu X."/>
            <person name="Gao Z."/>
            <person name="Pan H."/>
            <person name="Jian J."/>
            <person name="Tian Y."/>
            <person name="Yue Z."/>
            <person name="Xu Y."/>
        </authorList>
    </citation>
    <scope>NUCLEOTIDE SEQUENCE [LARGE SCALE GENOMIC DNA]</scope>
    <source>
        <strain evidence="2">cv. Dabenzi</strain>
    </source>
</reference>
<dbReference type="Proteomes" id="UP000197138">
    <property type="component" value="Unassembled WGS sequence"/>
</dbReference>
<proteinExistence type="predicted"/>
<organism evidence="1 2">
    <name type="scientific">Punica granatum</name>
    <name type="common">Pomegranate</name>
    <dbReference type="NCBI Taxonomy" id="22663"/>
    <lineage>
        <taxon>Eukaryota</taxon>
        <taxon>Viridiplantae</taxon>
        <taxon>Streptophyta</taxon>
        <taxon>Embryophyta</taxon>
        <taxon>Tracheophyta</taxon>
        <taxon>Spermatophyta</taxon>
        <taxon>Magnoliopsida</taxon>
        <taxon>eudicotyledons</taxon>
        <taxon>Gunneridae</taxon>
        <taxon>Pentapetalae</taxon>
        <taxon>rosids</taxon>
        <taxon>malvids</taxon>
        <taxon>Myrtales</taxon>
        <taxon>Lythraceae</taxon>
        <taxon>Punica</taxon>
    </lineage>
</organism>
<accession>A0A218XY32</accession>